<evidence type="ECO:0000256" key="1">
    <source>
        <dbReference type="SAM" id="MobiDB-lite"/>
    </source>
</evidence>
<accession>A0A375BHE4</accession>
<dbReference type="AlphaFoldDB" id="A0A375BHE4"/>
<feature type="region of interest" description="Disordered" evidence="1">
    <location>
        <begin position="38"/>
        <end position="63"/>
    </location>
</feature>
<organism evidence="2">
    <name type="scientific">Cupriavidus taiwanensis</name>
    <dbReference type="NCBI Taxonomy" id="164546"/>
    <lineage>
        <taxon>Bacteria</taxon>
        <taxon>Pseudomonadati</taxon>
        <taxon>Pseudomonadota</taxon>
        <taxon>Betaproteobacteria</taxon>
        <taxon>Burkholderiales</taxon>
        <taxon>Burkholderiaceae</taxon>
        <taxon>Cupriavidus</taxon>
    </lineage>
</organism>
<evidence type="ECO:0000313" key="2">
    <source>
        <dbReference type="EMBL" id="SOY45462.1"/>
    </source>
</evidence>
<sequence>MKEGGLPAQPLRCNSARSGTAGAHSIIRPLPVAMPCHHAGRRHRHLKSPVPTPARNAGGASSF</sequence>
<feature type="compositionally biased region" description="Basic residues" evidence="1">
    <location>
        <begin position="38"/>
        <end position="47"/>
    </location>
</feature>
<protein>
    <submittedName>
        <fullName evidence="2">Uncharacterized protein</fullName>
    </submittedName>
</protein>
<proteinExistence type="predicted"/>
<dbReference type="EMBL" id="OFSQ01000004">
    <property type="protein sequence ID" value="SOY45462.1"/>
    <property type="molecule type" value="Genomic_DNA"/>
</dbReference>
<name>A0A375BHE4_9BURK</name>
<reference evidence="2" key="1">
    <citation type="submission" date="2018-01" db="EMBL/GenBank/DDBJ databases">
        <authorList>
            <person name="Clerissi C."/>
        </authorList>
    </citation>
    <scope>NUCLEOTIDE SEQUENCE</scope>
    <source>
        <strain evidence="2">Cupriavidus sp. LMG 19464</strain>
    </source>
</reference>
<dbReference type="Proteomes" id="UP000256780">
    <property type="component" value="Chromosome CBM2587_a"/>
</dbReference>
<comment type="caution">
    <text evidence="2">The sequence shown here is derived from an EMBL/GenBank/DDBJ whole genome shotgun (WGS) entry which is preliminary data.</text>
</comment>
<gene>
    <name evidence="2" type="ORF">CBM2587_A120063</name>
</gene>